<dbReference type="AlphaFoldDB" id="A0AAD6WFZ3"/>
<reference evidence="2 3" key="1">
    <citation type="journal article" date="2023" name="Mol. Ecol. Resour.">
        <title>Chromosome-level genome assembly of a triploid poplar Populus alba 'Berolinensis'.</title>
        <authorList>
            <person name="Chen S."/>
            <person name="Yu Y."/>
            <person name="Wang X."/>
            <person name="Wang S."/>
            <person name="Zhang T."/>
            <person name="Zhou Y."/>
            <person name="He R."/>
            <person name="Meng N."/>
            <person name="Wang Y."/>
            <person name="Liu W."/>
            <person name="Liu Z."/>
            <person name="Liu J."/>
            <person name="Guo Q."/>
            <person name="Huang H."/>
            <person name="Sederoff R.R."/>
            <person name="Wang G."/>
            <person name="Qu G."/>
            <person name="Chen S."/>
        </authorList>
    </citation>
    <scope>NUCLEOTIDE SEQUENCE [LARGE SCALE GENOMIC DNA]</scope>
    <source>
        <strain evidence="2">SC-2020</strain>
    </source>
</reference>
<feature type="compositionally biased region" description="Basic and acidic residues" evidence="1">
    <location>
        <begin position="25"/>
        <end position="37"/>
    </location>
</feature>
<feature type="compositionally biased region" description="Basic and acidic residues" evidence="1">
    <location>
        <begin position="65"/>
        <end position="76"/>
    </location>
</feature>
<name>A0AAD6WFZ3_9ROSI</name>
<evidence type="ECO:0000313" key="2">
    <source>
        <dbReference type="EMBL" id="KAJ7011483.1"/>
    </source>
</evidence>
<sequence>MPTQPQNLQFWPPREDRTQGNITNRRTEREKGKEDRYKRKTNTQKVNESRERHGRRKKPEKKIKNREIKRTHENTK</sequence>
<dbReference type="EMBL" id="JAQIZT010000001">
    <property type="protein sequence ID" value="KAJ7011483.1"/>
    <property type="molecule type" value="Genomic_DNA"/>
</dbReference>
<feature type="region of interest" description="Disordered" evidence="1">
    <location>
        <begin position="1"/>
        <end position="76"/>
    </location>
</feature>
<accession>A0AAD6WFZ3</accession>
<dbReference type="Proteomes" id="UP001164929">
    <property type="component" value="Chromosome 1"/>
</dbReference>
<proteinExistence type="predicted"/>
<evidence type="ECO:0000256" key="1">
    <source>
        <dbReference type="SAM" id="MobiDB-lite"/>
    </source>
</evidence>
<protein>
    <submittedName>
        <fullName evidence="2">Uncharacterized protein</fullName>
    </submittedName>
</protein>
<evidence type="ECO:0000313" key="3">
    <source>
        <dbReference type="Proteomes" id="UP001164929"/>
    </source>
</evidence>
<gene>
    <name evidence="2" type="ORF">NC653_001805</name>
</gene>
<organism evidence="2 3">
    <name type="scientific">Populus alba x Populus x berolinensis</name>
    <dbReference type="NCBI Taxonomy" id="444605"/>
    <lineage>
        <taxon>Eukaryota</taxon>
        <taxon>Viridiplantae</taxon>
        <taxon>Streptophyta</taxon>
        <taxon>Embryophyta</taxon>
        <taxon>Tracheophyta</taxon>
        <taxon>Spermatophyta</taxon>
        <taxon>Magnoliopsida</taxon>
        <taxon>eudicotyledons</taxon>
        <taxon>Gunneridae</taxon>
        <taxon>Pentapetalae</taxon>
        <taxon>rosids</taxon>
        <taxon>fabids</taxon>
        <taxon>Malpighiales</taxon>
        <taxon>Salicaceae</taxon>
        <taxon>Saliceae</taxon>
        <taxon>Populus</taxon>
    </lineage>
</organism>
<keyword evidence="3" id="KW-1185">Reference proteome</keyword>
<comment type="caution">
    <text evidence="2">The sequence shown here is derived from an EMBL/GenBank/DDBJ whole genome shotgun (WGS) entry which is preliminary data.</text>
</comment>
<feature type="compositionally biased region" description="Basic residues" evidence="1">
    <location>
        <begin position="52"/>
        <end position="64"/>
    </location>
</feature>